<evidence type="ECO:0000256" key="3">
    <source>
        <dbReference type="ARBA" id="ARBA00022448"/>
    </source>
</evidence>
<dbReference type="Proteomes" id="UP001501195">
    <property type="component" value="Unassembled WGS sequence"/>
</dbReference>
<organism evidence="10 11">
    <name type="scientific">Kineococcus glutinatus</name>
    <dbReference type="NCBI Taxonomy" id="1070872"/>
    <lineage>
        <taxon>Bacteria</taxon>
        <taxon>Bacillati</taxon>
        <taxon>Actinomycetota</taxon>
        <taxon>Actinomycetes</taxon>
        <taxon>Kineosporiales</taxon>
        <taxon>Kineosporiaceae</taxon>
        <taxon>Kineococcus</taxon>
    </lineage>
</organism>
<evidence type="ECO:0000256" key="4">
    <source>
        <dbReference type="ARBA" id="ARBA00022475"/>
    </source>
</evidence>
<dbReference type="PANTHER" id="PTHR22911">
    <property type="entry name" value="ACYL-MALONYL CONDENSING ENZYME-RELATED"/>
    <property type="match status" value="1"/>
</dbReference>
<protein>
    <submittedName>
        <fullName evidence="10">EamA family transporter RarD</fullName>
    </submittedName>
</protein>
<dbReference type="EMBL" id="BAABIL010000168">
    <property type="protein sequence ID" value="GAA4972769.1"/>
    <property type="molecule type" value="Genomic_DNA"/>
</dbReference>
<evidence type="ECO:0000313" key="10">
    <source>
        <dbReference type="EMBL" id="GAA4972769.1"/>
    </source>
</evidence>
<feature type="transmembrane region" description="Helical" evidence="8">
    <location>
        <begin position="160"/>
        <end position="177"/>
    </location>
</feature>
<feature type="transmembrane region" description="Helical" evidence="8">
    <location>
        <begin position="18"/>
        <end position="39"/>
    </location>
</feature>
<dbReference type="PANTHER" id="PTHR22911:SF137">
    <property type="entry name" value="SOLUTE CARRIER FAMILY 35 MEMBER G2-RELATED"/>
    <property type="match status" value="1"/>
</dbReference>
<keyword evidence="11" id="KW-1185">Reference proteome</keyword>
<feature type="transmembrane region" description="Helical" evidence="8">
    <location>
        <begin position="51"/>
        <end position="69"/>
    </location>
</feature>
<feature type="transmembrane region" description="Helical" evidence="8">
    <location>
        <begin position="252"/>
        <end position="273"/>
    </location>
</feature>
<keyword evidence="5 8" id="KW-0812">Transmembrane</keyword>
<feature type="transmembrane region" description="Helical" evidence="8">
    <location>
        <begin position="112"/>
        <end position="129"/>
    </location>
</feature>
<sequence length="318" mass="33201">MPPAPPTTGGALGDRTGVLAGALAYAMWGVFPLFFVLLAPAGSIEVLAHRVVWSLVVCALVVVARRAWGPLLRVLRTPAQLGLLAVAAVFIAVNWGVYIYAVNAGQVIEASLGYFINPLVTVLFGVLLLRERLRPGQWAAVGTGALAVAVLTAAYGRLPWISLVLAFSFGIYGLVKNRVGRHGGGVDALSSLTVETSLLFVPALAAVVVLSATGRGTFTGEGPLHVALMVTTGVVTAVPLLLFAVAARRVPLTTIGLLQYFAPVLQFVCGLLLGETMPAARWAGFGLVWLALVVLTVDTVRASRRPRGAPVQVVEPAG</sequence>
<feature type="transmembrane region" description="Helical" evidence="8">
    <location>
        <begin position="279"/>
        <end position="297"/>
    </location>
</feature>
<gene>
    <name evidence="10" type="primary">rarD</name>
    <name evidence="10" type="ORF">GCM10023225_12850</name>
</gene>
<keyword evidence="4" id="KW-1003">Cell membrane</keyword>
<keyword evidence="3" id="KW-0813">Transport</keyword>
<feature type="transmembrane region" description="Helical" evidence="8">
    <location>
        <begin position="81"/>
        <end position="100"/>
    </location>
</feature>
<evidence type="ECO:0000256" key="6">
    <source>
        <dbReference type="ARBA" id="ARBA00022989"/>
    </source>
</evidence>
<dbReference type="SUPFAM" id="SSF103481">
    <property type="entry name" value="Multidrug resistance efflux transporter EmrE"/>
    <property type="match status" value="2"/>
</dbReference>
<reference evidence="11" key="1">
    <citation type="journal article" date="2019" name="Int. J. Syst. Evol. Microbiol.">
        <title>The Global Catalogue of Microorganisms (GCM) 10K type strain sequencing project: providing services to taxonomists for standard genome sequencing and annotation.</title>
        <authorList>
            <consortium name="The Broad Institute Genomics Platform"/>
            <consortium name="The Broad Institute Genome Sequencing Center for Infectious Disease"/>
            <person name="Wu L."/>
            <person name="Ma J."/>
        </authorList>
    </citation>
    <scope>NUCLEOTIDE SEQUENCE [LARGE SCALE GENOMIC DNA]</scope>
    <source>
        <strain evidence="11">JCM 18126</strain>
    </source>
</reference>
<dbReference type="InterPro" id="IPR037185">
    <property type="entry name" value="EmrE-like"/>
</dbReference>
<feature type="transmembrane region" description="Helical" evidence="8">
    <location>
        <begin position="224"/>
        <end position="245"/>
    </location>
</feature>
<proteinExistence type="inferred from homology"/>
<evidence type="ECO:0000256" key="8">
    <source>
        <dbReference type="SAM" id="Phobius"/>
    </source>
</evidence>
<evidence type="ECO:0000256" key="1">
    <source>
        <dbReference type="ARBA" id="ARBA00004651"/>
    </source>
</evidence>
<evidence type="ECO:0000259" key="9">
    <source>
        <dbReference type="Pfam" id="PF00892"/>
    </source>
</evidence>
<keyword evidence="6 8" id="KW-1133">Transmembrane helix</keyword>
<evidence type="ECO:0000256" key="5">
    <source>
        <dbReference type="ARBA" id="ARBA00022692"/>
    </source>
</evidence>
<dbReference type="RefSeq" id="WP_345711586.1">
    <property type="nucleotide sequence ID" value="NZ_BAABIL010000168.1"/>
</dbReference>
<dbReference type="NCBIfam" id="TIGR00688">
    <property type="entry name" value="rarD"/>
    <property type="match status" value="1"/>
</dbReference>
<feature type="transmembrane region" description="Helical" evidence="8">
    <location>
        <begin position="189"/>
        <end position="212"/>
    </location>
</feature>
<keyword evidence="7 8" id="KW-0472">Membrane</keyword>
<evidence type="ECO:0000313" key="11">
    <source>
        <dbReference type="Proteomes" id="UP001501195"/>
    </source>
</evidence>
<name>A0ABP9HKD1_9ACTN</name>
<comment type="caution">
    <text evidence="10">The sequence shown here is derived from an EMBL/GenBank/DDBJ whole genome shotgun (WGS) entry which is preliminary data.</text>
</comment>
<dbReference type="Pfam" id="PF00892">
    <property type="entry name" value="EamA"/>
    <property type="match status" value="1"/>
</dbReference>
<accession>A0ABP9HKD1</accession>
<comment type="subcellular location">
    <subcellularLocation>
        <location evidence="1">Cell membrane</location>
        <topology evidence="1">Multi-pass membrane protein</topology>
    </subcellularLocation>
</comment>
<comment type="similarity">
    <text evidence="2">Belongs to the EamA transporter family.</text>
</comment>
<dbReference type="InterPro" id="IPR000620">
    <property type="entry name" value="EamA_dom"/>
</dbReference>
<evidence type="ECO:0000256" key="7">
    <source>
        <dbReference type="ARBA" id="ARBA00023136"/>
    </source>
</evidence>
<dbReference type="InterPro" id="IPR004626">
    <property type="entry name" value="RarD"/>
</dbReference>
<evidence type="ECO:0000256" key="2">
    <source>
        <dbReference type="ARBA" id="ARBA00007362"/>
    </source>
</evidence>
<feature type="domain" description="EamA" evidence="9">
    <location>
        <begin position="16"/>
        <end position="152"/>
    </location>
</feature>